<dbReference type="Proteomes" id="UP000654471">
    <property type="component" value="Unassembled WGS sequence"/>
</dbReference>
<dbReference type="EMBL" id="BMRP01000026">
    <property type="protein sequence ID" value="GGU85198.1"/>
    <property type="molecule type" value="Genomic_DNA"/>
</dbReference>
<feature type="region of interest" description="Disordered" evidence="1">
    <location>
        <begin position="34"/>
        <end position="63"/>
    </location>
</feature>
<keyword evidence="3" id="KW-1185">Reference proteome</keyword>
<protein>
    <submittedName>
        <fullName evidence="2">Uncharacterized protein</fullName>
    </submittedName>
</protein>
<sequence length="141" mass="15519">MAGLRPRSAISDRKPHPGAIGVVGTYVHAYDPSPRAPYPHSIPAMRPSREHRTPHTADRGSATPIYDALYAEYRRSFRALPGDRTDEVEVPESLRGSASWRRTTASTGHWEAVGRQPFQSRGQMPALPPGQRDSSRPPGGR</sequence>
<name>A0ABQ2VJ78_9ACTN</name>
<proteinExistence type="predicted"/>
<gene>
    <name evidence="2" type="ORF">GCM10010211_59100</name>
</gene>
<evidence type="ECO:0000313" key="2">
    <source>
        <dbReference type="EMBL" id="GGU85198.1"/>
    </source>
</evidence>
<organism evidence="2 3">
    <name type="scientific">Streptomyces albospinus</name>
    <dbReference type="NCBI Taxonomy" id="285515"/>
    <lineage>
        <taxon>Bacteria</taxon>
        <taxon>Bacillati</taxon>
        <taxon>Actinomycetota</taxon>
        <taxon>Actinomycetes</taxon>
        <taxon>Kitasatosporales</taxon>
        <taxon>Streptomycetaceae</taxon>
        <taxon>Streptomyces</taxon>
    </lineage>
</organism>
<feature type="compositionally biased region" description="Basic and acidic residues" evidence="1">
    <location>
        <begin position="47"/>
        <end position="58"/>
    </location>
</feature>
<feature type="region of interest" description="Disordered" evidence="1">
    <location>
        <begin position="81"/>
        <end position="141"/>
    </location>
</feature>
<reference evidence="3" key="1">
    <citation type="journal article" date="2019" name="Int. J. Syst. Evol. Microbiol.">
        <title>The Global Catalogue of Microorganisms (GCM) 10K type strain sequencing project: providing services to taxonomists for standard genome sequencing and annotation.</title>
        <authorList>
            <consortium name="The Broad Institute Genomics Platform"/>
            <consortium name="The Broad Institute Genome Sequencing Center for Infectious Disease"/>
            <person name="Wu L."/>
            <person name="Ma J."/>
        </authorList>
    </citation>
    <scope>NUCLEOTIDE SEQUENCE [LARGE SCALE GENOMIC DNA]</scope>
    <source>
        <strain evidence="3">JCM 3399</strain>
    </source>
</reference>
<evidence type="ECO:0000313" key="3">
    <source>
        <dbReference type="Proteomes" id="UP000654471"/>
    </source>
</evidence>
<comment type="caution">
    <text evidence="2">The sequence shown here is derived from an EMBL/GenBank/DDBJ whole genome shotgun (WGS) entry which is preliminary data.</text>
</comment>
<accession>A0ABQ2VJ78</accession>
<evidence type="ECO:0000256" key="1">
    <source>
        <dbReference type="SAM" id="MobiDB-lite"/>
    </source>
</evidence>